<accession>A0A0L6JG27</accession>
<dbReference type="InterPro" id="IPR036162">
    <property type="entry name" value="Resolvase-like_N_sf"/>
</dbReference>
<dbReference type="eggNOG" id="COG1961">
    <property type="taxonomic scope" value="Bacteria"/>
</dbReference>
<sequence>MMGYKVGIYVRESRDDNDENYETIETQRDMLVDFVSKNGLGEVAAVYIDNNVSGTGFEREGLKKLEDDVKTRNINLLLLKDLSRLGRNNAKTLLFLDFLEEYGIRVLTTDGRYDSTKDNDMVGIETWFNERYAI</sequence>
<reference evidence="3" key="1">
    <citation type="submission" date="2015-07" db="EMBL/GenBank/DDBJ databases">
        <title>Near-Complete Genome Sequence of the Cellulolytic Bacterium Bacteroides (Pseudobacteroides) cellulosolvens ATCC 35603.</title>
        <authorList>
            <person name="Dassa B."/>
            <person name="Utturkar S.M."/>
            <person name="Klingeman D.M."/>
            <person name="Hurt R.A."/>
            <person name="Keller M."/>
            <person name="Xu J."/>
            <person name="Reddy Y.H.K."/>
            <person name="Borovok I."/>
            <person name="Grinberg I.R."/>
            <person name="Lamed R."/>
            <person name="Zhivin O."/>
            <person name="Bayer E.A."/>
            <person name="Brown S.D."/>
        </authorList>
    </citation>
    <scope>NUCLEOTIDE SEQUENCE [LARGE SCALE GENOMIC DNA]</scope>
    <source>
        <strain evidence="3">DSM 2933</strain>
    </source>
</reference>
<name>A0A0L6JG27_9FIRM</name>
<proteinExistence type="predicted"/>
<comment type="caution">
    <text evidence="2">The sequence shown here is derived from an EMBL/GenBank/DDBJ whole genome shotgun (WGS) entry which is preliminary data.</text>
</comment>
<dbReference type="PATRIC" id="fig|398512.5.peg.70"/>
<dbReference type="AlphaFoldDB" id="A0A0L6JG27"/>
<dbReference type="InterPro" id="IPR050639">
    <property type="entry name" value="SSR_resolvase"/>
</dbReference>
<dbReference type="GO" id="GO:0000150">
    <property type="term" value="F:DNA strand exchange activity"/>
    <property type="evidence" value="ECO:0007669"/>
    <property type="project" value="InterPro"/>
</dbReference>
<dbReference type="GO" id="GO:0003677">
    <property type="term" value="F:DNA binding"/>
    <property type="evidence" value="ECO:0007669"/>
    <property type="project" value="InterPro"/>
</dbReference>
<keyword evidence="3" id="KW-1185">Reference proteome</keyword>
<evidence type="ECO:0000313" key="2">
    <source>
        <dbReference type="EMBL" id="KNY24806.1"/>
    </source>
</evidence>
<evidence type="ECO:0000313" key="3">
    <source>
        <dbReference type="Proteomes" id="UP000036923"/>
    </source>
</evidence>
<dbReference type="EMBL" id="LGTC01000001">
    <property type="protein sequence ID" value="KNY24806.1"/>
    <property type="molecule type" value="Genomic_DNA"/>
</dbReference>
<dbReference type="Proteomes" id="UP000036923">
    <property type="component" value="Unassembled WGS sequence"/>
</dbReference>
<protein>
    <submittedName>
        <fullName evidence="2">Resolvase domain-containing protein</fullName>
    </submittedName>
</protein>
<dbReference type="Gene3D" id="3.40.50.1390">
    <property type="entry name" value="Resolvase, N-terminal catalytic domain"/>
    <property type="match status" value="1"/>
</dbReference>
<dbReference type="SMART" id="SM00857">
    <property type="entry name" value="Resolvase"/>
    <property type="match status" value="1"/>
</dbReference>
<feature type="domain" description="Resolvase/invertase-type recombinase catalytic" evidence="1">
    <location>
        <begin position="5"/>
        <end position="134"/>
    </location>
</feature>
<evidence type="ECO:0000259" key="1">
    <source>
        <dbReference type="PROSITE" id="PS51736"/>
    </source>
</evidence>
<dbReference type="SUPFAM" id="SSF53041">
    <property type="entry name" value="Resolvase-like"/>
    <property type="match status" value="1"/>
</dbReference>
<dbReference type="InterPro" id="IPR006119">
    <property type="entry name" value="Resolv_N"/>
</dbReference>
<dbReference type="PROSITE" id="PS51736">
    <property type="entry name" value="RECOMBINASES_3"/>
    <property type="match status" value="1"/>
</dbReference>
<gene>
    <name evidence="2" type="ORF">Bccel_0063</name>
</gene>
<dbReference type="PANTHER" id="PTHR30461">
    <property type="entry name" value="DNA-INVERTASE FROM LAMBDOID PROPHAGE"/>
    <property type="match status" value="1"/>
</dbReference>
<dbReference type="PANTHER" id="PTHR30461:SF23">
    <property type="entry name" value="DNA RECOMBINASE-RELATED"/>
    <property type="match status" value="1"/>
</dbReference>
<dbReference type="Pfam" id="PF00239">
    <property type="entry name" value="Resolvase"/>
    <property type="match status" value="1"/>
</dbReference>
<dbReference type="STRING" id="398512.Bccel_0063"/>
<dbReference type="RefSeq" id="WP_036939359.1">
    <property type="nucleotide sequence ID" value="NZ_JQKC01000009.1"/>
</dbReference>
<organism evidence="2 3">
    <name type="scientific">Pseudobacteroides cellulosolvens ATCC 35603 = DSM 2933</name>
    <dbReference type="NCBI Taxonomy" id="398512"/>
    <lineage>
        <taxon>Bacteria</taxon>
        <taxon>Bacillati</taxon>
        <taxon>Bacillota</taxon>
        <taxon>Clostridia</taxon>
        <taxon>Eubacteriales</taxon>
        <taxon>Oscillospiraceae</taxon>
        <taxon>Pseudobacteroides</taxon>
    </lineage>
</organism>